<accession>A0A378QXC0</accession>
<dbReference type="Proteomes" id="UP000254065">
    <property type="component" value="Unassembled WGS sequence"/>
</dbReference>
<gene>
    <name evidence="1" type="ORF">NCTC12877_00663</name>
</gene>
<sequence>MNLKFYYYLFNDELSPTVEIDDFDILSMYLLDHGGCFTSHVDFFEECIYNVKNNIEFDMSSNSYGVIKNNDNLVIYFIYDEDKSVSITLNNFITILQLWVDFLRRNPSLNYKEYHTIKG</sequence>
<protein>
    <submittedName>
        <fullName evidence="1">Uncharacterized protein</fullName>
    </submittedName>
</protein>
<name>A0A378QXC0_9GAMM</name>
<evidence type="ECO:0000313" key="2">
    <source>
        <dbReference type="Proteomes" id="UP000254065"/>
    </source>
</evidence>
<dbReference type="RefSeq" id="WP_029103640.1">
    <property type="nucleotide sequence ID" value="NZ_UGQB01000004.1"/>
</dbReference>
<dbReference type="STRING" id="1122244.GCA_000426885_02262"/>
<organism evidence="1 2">
    <name type="scientific">Moraxella caprae</name>
    <dbReference type="NCBI Taxonomy" id="90240"/>
    <lineage>
        <taxon>Bacteria</taxon>
        <taxon>Pseudomonadati</taxon>
        <taxon>Pseudomonadota</taxon>
        <taxon>Gammaproteobacteria</taxon>
        <taxon>Moraxellales</taxon>
        <taxon>Moraxellaceae</taxon>
        <taxon>Moraxella</taxon>
    </lineage>
</organism>
<dbReference type="EMBL" id="UGQB01000004">
    <property type="protein sequence ID" value="STZ07686.1"/>
    <property type="molecule type" value="Genomic_DNA"/>
</dbReference>
<keyword evidence="2" id="KW-1185">Reference proteome</keyword>
<dbReference type="AlphaFoldDB" id="A0A378QXC0"/>
<proteinExistence type="predicted"/>
<evidence type="ECO:0000313" key="1">
    <source>
        <dbReference type="EMBL" id="STZ07686.1"/>
    </source>
</evidence>
<reference evidence="1 2" key="1">
    <citation type="submission" date="2018-06" db="EMBL/GenBank/DDBJ databases">
        <authorList>
            <consortium name="Pathogen Informatics"/>
            <person name="Doyle S."/>
        </authorList>
    </citation>
    <scope>NUCLEOTIDE SEQUENCE [LARGE SCALE GENOMIC DNA]</scope>
    <source>
        <strain evidence="1 2">NCTC12877</strain>
    </source>
</reference>